<sequence length="418" mass="43789">MPTPTLDAATVADLTAVRDWLVAHRADLVADLRTYVNLETPSNDKALLDKGLAWISDWIVSHLGPPAGTTRIGGGDRGDVLLLDYAGEGERPVLLLCHYDTVWNAGTLNEWAFHDDGTKITGPGAFDMKAGLVQLVWALHALRELGLPRPPVRLLLNGDEELGSTTSRSVIEEAAHDVAAVLVLEPSADAAVKTSRKGVGIFELDVTGVEAHAGLDPTKGASAIHELARLIVALREFEDLEAGTSVSVGVVAGGTRTNVIAGHARATIDVRVSSQAEAARVEAGLRGLTSSDPRISVVLGGGWNRPVMERTDEIAQMYQLARQVADRIGFELPETAAGGGSDGNFVAGWALPLLDGLGPVGAGAHSRGEWVDVAAMPLRAALVAGLLHVLRDDGRGKGTAQHSGVPADRLVAPDGATR</sequence>
<dbReference type="Pfam" id="PF07687">
    <property type="entry name" value="M20_dimer"/>
    <property type="match status" value="1"/>
</dbReference>
<keyword evidence="2" id="KW-0378">Hydrolase</keyword>
<dbReference type="RefSeq" id="WP_203924345.1">
    <property type="nucleotide sequence ID" value="NZ_BONZ01000109.1"/>
</dbReference>
<feature type="active site" evidence="3">
    <location>
        <position position="100"/>
    </location>
</feature>
<name>A0A8J3VWM4_9ACTN</name>
<dbReference type="Proteomes" id="UP000642748">
    <property type="component" value="Unassembled WGS sequence"/>
</dbReference>
<organism evidence="6 7">
    <name type="scientific">Rugosimonospora africana</name>
    <dbReference type="NCBI Taxonomy" id="556532"/>
    <lineage>
        <taxon>Bacteria</taxon>
        <taxon>Bacillati</taxon>
        <taxon>Actinomycetota</taxon>
        <taxon>Actinomycetes</taxon>
        <taxon>Micromonosporales</taxon>
        <taxon>Micromonosporaceae</taxon>
        <taxon>Rugosimonospora</taxon>
    </lineage>
</organism>
<dbReference type="Gene3D" id="3.30.70.360">
    <property type="match status" value="1"/>
</dbReference>
<dbReference type="SUPFAM" id="SSF55031">
    <property type="entry name" value="Bacterial exopeptidase dimerisation domain"/>
    <property type="match status" value="1"/>
</dbReference>
<dbReference type="Pfam" id="PF01546">
    <property type="entry name" value="Peptidase_M20"/>
    <property type="match status" value="1"/>
</dbReference>
<feature type="region of interest" description="Disordered" evidence="4">
    <location>
        <begin position="395"/>
        <end position="418"/>
    </location>
</feature>
<dbReference type="EMBL" id="BONZ01000109">
    <property type="protein sequence ID" value="GIH20938.1"/>
    <property type="molecule type" value="Genomic_DNA"/>
</dbReference>
<dbReference type="InterPro" id="IPR011650">
    <property type="entry name" value="Peptidase_M20_dimer"/>
</dbReference>
<evidence type="ECO:0000256" key="2">
    <source>
        <dbReference type="ARBA" id="ARBA00022801"/>
    </source>
</evidence>
<dbReference type="InterPro" id="IPR002933">
    <property type="entry name" value="Peptidase_M20"/>
</dbReference>
<evidence type="ECO:0000313" key="6">
    <source>
        <dbReference type="EMBL" id="GIH20938.1"/>
    </source>
</evidence>
<accession>A0A8J3VWM4</accession>
<dbReference type="CDD" id="cd03885">
    <property type="entry name" value="M20_CPDG2"/>
    <property type="match status" value="1"/>
</dbReference>
<dbReference type="Gene3D" id="3.40.630.10">
    <property type="entry name" value="Zn peptidases"/>
    <property type="match status" value="1"/>
</dbReference>
<evidence type="ECO:0000256" key="4">
    <source>
        <dbReference type="SAM" id="MobiDB-lite"/>
    </source>
</evidence>
<keyword evidence="7" id="KW-1185">Reference proteome</keyword>
<dbReference type="InterPro" id="IPR017150">
    <property type="entry name" value="Pept_M20_glutamate_carboxypep"/>
</dbReference>
<dbReference type="PANTHER" id="PTHR43808">
    <property type="entry name" value="ACETYLORNITHINE DEACETYLASE"/>
    <property type="match status" value="1"/>
</dbReference>
<comment type="caution">
    <text evidence="6">The sequence shown here is derived from an EMBL/GenBank/DDBJ whole genome shotgun (WGS) entry which is preliminary data.</text>
</comment>
<dbReference type="PIRSF" id="PIRSF037238">
    <property type="entry name" value="Carboxypeptidase_G2"/>
    <property type="match status" value="1"/>
</dbReference>
<dbReference type="InterPro" id="IPR050072">
    <property type="entry name" value="Peptidase_M20A"/>
</dbReference>
<dbReference type="SUPFAM" id="SSF53187">
    <property type="entry name" value="Zn-dependent exopeptidases"/>
    <property type="match status" value="1"/>
</dbReference>
<dbReference type="InterPro" id="IPR036264">
    <property type="entry name" value="Bact_exopeptidase_dim_dom"/>
</dbReference>
<protein>
    <submittedName>
        <fullName evidence="6">Peptidase M20</fullName>
    </submittedName>
</protein>
<feature type="active site" description="Proton acceptor" evidence="3">
    <location>
        <position position="160"/>
    </location>
</feature>
<dbReference type="PANTHER" id="PTHR43808:SF9">
    <property type="entry name" value="BLL0789 PROTEIN"/>
    <property type="match status" value="1"/>
</dbReference>
<feature type="domain" description="Peptidase M20 dimerisation" evidence="5">
    <location>
        <begin position="195"/>
        <end position="285"/>
    </location>
</feature>
<reference evidence="6" key="1">
    <citation type="submission" date="2021-01" db="EMBL/GenBank/DDBJ databases">
        <title>Whole genome shotgun sequence of Rugosimonospora africana NBRC 104875.</title>
        <authorList>
            <person name="Komaki H."/>
            <person name="Tamura T."/>
        </authorList>
    </citation>
    <scope>NUCLEOTIDE SEQUENCE</scope>
    <source>
        <strain evidence="6">NBRC 104875</strain>
    </source>
</reference>
<evidence type="ECO:0000256" key="1">
    <source>
        <dbReference type="ARBA" id="ARBA00022723"/>
    </source>
</evidence>
<dbReference type="AlphaFoldDB" id="A0A8J3VWM4"/>
<evidence type="ECO:0000313" key="7">
    <source>
        <dbReference type="Proteomes" id="UP000642748"/>
    </source>
</evidence>
<gene>
    <name evidence="6" type="ORF">Raf01_91100</name>
</gene>
<dbReference type="GO" id="GO:0016787">
    <property type="term" value="F:hydrolase activity"/>
    <property type="evidence" value="ECO:0007669"/>
    <property type="project" value="UniProtKB-KW"/>
</dbReference>
<dbReference type="GO" id="GO:0046872">
    <property type="term" value="F:metal ion binding"/>
    <property type="evidence" value="ECO:0007669"/>
    <property type="project" value="UniProtKB-KW"/>
</dbReference>
<keyword evidence="1" id="KW-0479">Metal-binding</keyword>
<evidence type="ECO:0000259" key="5">
    <source>
        <dbReference type="Pfam" id="PF07687"/>
    </source>
</evidence>
<evidence type="ECO:0000256" key="3">
    <source>
        <dbReference type="PIRSR" id="PIRSR037238-1"/>
    </source>
</evidence>
<proteinExistence type="predicted"/>